<reference evidence="3 4" key="1">
    <citation type="submission" date="2018-06" db="EMBL/GenBank/DDBJ databases">
        <authorList>
            <consortium name="Pathogen Informatics"/>
            <person name="Doyle S."/>
        </authorList>
    </citation>
    <scope>NUCLEOTIDE SEQUENCE [LARGE SCALE GENOMIC DNA]</scope>
    <source>
        <strain evidence="3 4">NCTC11807</strain>
    </source>
</reference>
<gene>
    <name evidence="3" type="ORF">NCTC11807_00449</name>
</gene>
<protein>
    <submittedName>
        <fullName evidence="3">TcaA protein</fullName>
    </submittedName>
</protein>
<feature type="compositionally biased region" description="Polar residues" evidence="1">
    <location>
        <begin position="43"/>
        <end position="64"/>
    </location>
</feature>
<evidence type="ECO:0000313" key="3">
    <source>
        <dbReference type="EMBL" id="SUM68177.1"/>
    </source>
</evidence>
<evidence type="ECO:0000256" key="1">
    <source>
        <dbReference type="SAM" id="MobiDB-lite"/>
    </source>
</evidence>
<dbReference type="Pfam" id="PF13240">
    <property type="entry name" value="Zn_Ribbon_1"/>
    <property type="match status" value="1"/>
</dbReference>
<evidence type="ECO:0000259" key="2">
    <source>
        <dbReference type="Pfam" id="PF13240"/>
    </source>
</evidence>
<accession>A0A380H1G8</accession>
<name>A0A380H1G8_9STAP</name>
<dbReference type="InterPro" id="IPR026870">
    <property type="entry name" value="Zinc_ribbon_dom"/>
</dbReference>
<dbReference type="EMBL" id="UHDZ01000001">
    <property type="protein sequence ID" value="SUM68177.1"/>
    <property type="molecule type" value="Genomic_DNA"/>
</dbReference>
<feature type="region of interest" description="Disordered" evidence="1">
    <location>
        <begin position="30"/>
        <end position="64"/>
    </location>
</feature>
<keyword evidence="4" id="KW-1185">Reference proteome</keyword>
<dbReference type="AlphaFoldDB" id="A0A380H1G8"/>
<evidence type="ECO:0000313" key="4">
    <source>
        <dbReference type="Proteomes" id="UP000255425"/>
    </source>
</evidence>
<proteinExistence type="predicted"/>
<dbReference type="Proteomes" id="UP000255425">
    <property type="component" value="Unassembled WGS sequence"/>
</dbReference>
<feature type="domain" description="Zinc-ribbon" evidence="2">
    <location>
        <begin position="3"/>
        <end position="25"/>
    </location>
</feature>
<sequence>MKYCSNCGQPLREGVKVCTNCGTPVQRFNQHHRHSQYSDQRRPYQQSVNKQSQSPKGNKNFGSS</sequence>
<organism evidence="3 4">
    <name type="scientific">Staphylococcus saccharolyticus</name>
    <dbReference type="NCBI Taxonomy" id="33028"/>
    <lineage>
        <taxon>Bacteria</taxon>
        <taxon>Bacillati</taxon>
        <taxon>Bacillota</taxon>
        <taxon>Bacilli</taxon>
        <taxon>Bacillales</taxon>
        <taxon>Staphylococcaceae</taxon>
        <taxon>Staphylococcus</taxon>
    </lineage>
</organism>